<dbReference type="Gene3D" id="2.30.40.10">
    <property type="entry name" value="Urease, subunit C, domain 1"/>
    <property type="match status" value="1"/>
</dbReference>
<evidence type="ECO:0000313" key="5">
    <source>
        <dbReference type="EMBL" id="PNR96085.1"/>
    </source>
</evidence>
<keyword evidence="1" id="KW-0378">Hydrolase</keyword>
<dbReference type="RefSeq" id="WP_103067142.1">
    <property type="nucleotide sequence ID" value="NZ_AZRL01000016.1"/>
</dbReference>
<reference evidence="5 6" key="1">
    <citation type="submission" date="2013-12" db="EMBL/GenBank/DDBJ databases">
        <title>Comparative genomics of Petrotoga isolates.</title>
        <authorList>
            <person name="Nesbo C.L."/>
            <person name="Charchuk R."/>
            <person name="Chow K."/>
        </authorList>
    </citation>
    <scope>NUCLEOTIDE SEQUENCE [LARGE SCALE GENOMIC DNA]</scope>
    <source>
        <strain evidence="5 6">DSM 13574</strain>
    </source>
</reference>
<keyword evidence="1" id="KW-0482">Metalloprotease</keyword>
<feature type="binding site" evidence="3">
    <location>
        <position position="224"/>
    </location>
    <ligand>
        <name>Zn(2+)</name>
        <dbReference type="ChEBI" id="CHEBI:29105"/>
        <label>2</label>
        <note>catalytic</note>
    </ligand>
</feature>
<keyword evidence="1 3" id="KW-0862">Zinc</keyword>
<organism evidence="5 6">
    <name type="scientific">Petrotoga olearia DSM 13574</name>
    <dbReference type="NCBI Taxonomy" id="1122955"/>
    <lineage>
        <taxon>Bacteria</taxon>
        <taxon>Thermotogati</taxon>
        <taxon>Thermotogota</taxon>
        <taxon>Thermotogae</taxon>
        <taxon>Petrotogales</taxon>
        <taxon>Petrotogaceae</taxon>
        <taxon>Petrotoga</taxon>
    </lineage>
</organism>
<feature type="active site" description="Proton acceptor" evidence="2">
    <location>
        <position position="285"/>
    </location>
</feature>
<gene>
    <name evidence="5" type="ORF">X929_06225</name>
</gene>
<dbReference type="Pfam" id="PF01979">
    <property type="entry name" value="Amidohydro_1"/>
    <property type="match status" value="1"/>
</dbReference>
<protein>
    <recommendedName>
        <fullName evidence="1">Isoaspartyl dipeptidase</fullName>
        <ecNumber evidence="1">3.4.19.-</ecNumber>
    </recommendedName>
</protein>
<dbReference type="Proteomes" id="UP000236434">
    <property type="component" value="Unassembled WGS sequence"/>
</dbReference>
<feature type="binding site" evidence="3">
    <location>
        <position position="195"/>
    </location>
    <ligand>
        <name>Zn(2+)</name>
        <dbReference type="ChEBI" id="CHEBI:29105"/>
        <label>2</label>
        <note>catalytic</note>
    </ligand>
</feature>
<dbReference type="NCBIfam" id="TIGR01975">
    <property type="entry name" value="isoAsp_dipep"/>
    <property type="match status" value="1"/>
</dbReference>
<feature type="binding site" evidence="3">
    <location>
        <position position="285"/>
    </location>
    <ligand>
        <name>Zn(2+)</name>
        <dbReference type="ChEBI" id="CHEBI:29105"/>
        <label>1</label>
        <note>catalytic</note>
    </ligand>
</feature>
<evidence type="ECO:0000313" key="6">
    <source>
        <dbReference type="Proteomes" id="UP000236434"/>
    </source>
</evidence>
<dbReference type="PANTHER" id="PTHR11647">
    <property type="entry name" value="HYDRANTOINASE/DIHYDROPYRIMIDINASE FAMILY MEMBER"/>
    <property type="match status" value="1"/>
</dbReference>
<dbReference type="GO" id="GO:0005737">
    <property type="term" value="C:cytoplasm"/>
    <property type="evidence" value="ECO:0007669"/>
    <property type="project" value="UniProtKB-SubCell"/>
</dbReference>
<comment type="subcellular location">
    <subcellularLocation>
        <location evidence="1">Cytoplasm</location>
    </subcellularLocation>
</comment>
<dbReference type="GO" id="GO:0046872">
    <property type="term" value="F:metal ion binding"/>
    <property type="evidence" value="ECO:0007669"/>
    <property type="project" value="UniProtKB-KW"/>
</dbReference>
<feature type="binding site" evidence="3">
    <location>
        <position position="61"/>
    </location>
    <ligand>
        <name>Zn(2+)</name>
        <dbReference type="ChEBI" id="CHEBI:29105"/>
        <label>1</label>
        <note>catalytic</note>
    </ligand>
</feature>
<dbReference type="SUPFAM" id="SSF51338">
    <property type="entry name" value="Composite domain of metallo-dependent hydrolases"/>
    <property type="match status" value="1"/>
</dbReference>
<dbReference type="PANTHER" id="PTHR11647:SF1">
    <property type="entry name" value="COLLAPSIN RESPONSE MEDIATOR PROTEIN"/>
    <property type="match status" value="1"/>
</dbReference>
<evidence type="ECO:0000256" key="2">
    <source>
        <dbReference type="PIRSR" id="PIRSR001238-1"/>
    </source>
</evidence>
<dbReference type="EC" id="3.4.19.-" evidence="1"/>
<feature type="binding site" evidence="3">
    <location>
        <position position="63"/>
    </location>
    <ligand>
        <name>Zn(2+)</name>
        <dbReference type="ChEBI" id="CHEBI:29105"/>
        <label>1</label>
        <note>catalytic</note>
    </ligand>
</feature>
<comment type="cofactor">
    <cofactor evidence="1 3">
        <name>Zn(2+)</name>
        <dbReference type="ChEBI" id="CHEBI:29105"/>
    </cofactor>
    <text evidence="1 3">Binds 2 Zn(2+) ions per subunit.</text>
</comment>
<evidence type="ECO:0000256" key="3">
    <source>
        <dbReference type="PIRSR" id="PIRSR001238-3"/>
    </source>
</evidence>
<dbReference type="GO" id="GO:0008798">
    <property type="term" value="F:beta-aspartyl-peptidase activity"/>
    <property type="evidence" value="ECO:0007669"/>
    <property type="project" value="InterPro"/>
</dbReference>
<comment type="function">
    <text evidence="1">Catalyzes the hydrolytic cleavage of a subset of L-isoaspartyl (L-beta-aspartyl) dipeptides. Used to degrade proteins damaged by L-isoaspartyl residues formation.</text>
</comment>
<name>A0A2K1NZW9_9BACT</name>
<comment type="PTM">
    <text evidence="1">Carboxylation allows a single lysine to coordinate two zinc ions.</text>
</comment>
<proteinExistence type="inferred from homology"/>
<dbReference type="OrthoDB" id="9775607at2"/>
<dbReference type="AlphaFoldDB" id="A0A2K1NZW9"/>
<dbReference type="GO" id="GO:0008237">
    <property type="term" value="F:metallopeptidase activity"/>
    <property type="evidence" value="ECO:0007669"/>
    <property type="project" value="UniProtKB-KW"/>
</dbReference>
<evidence type="ECO:0000259" key="4">
    <source>
        <dbReference type="Pfam" id="PF01979"/>
    </source>
</evidence>
<dbReference type="InterPro" id="IPR011059">
    <property type="entry name" value="Metal-dep_hydrolase_composite"/>
</dbReference>
<dbReference type="PIRSF" id="PIRSF001238">
    <property type="entry name" value="IadA"/>
    <property type="match status" value="1"/>
</dbReference>
<feature type="domain" description="Amidohydrolase-related" evidence="4">
    <location>
        <begin position="52"/>
        <end position="375"/>
    </location>
</feature>
<comment type="similarity">
    <text evidence="1">Belongs to the peptidase M38 family.</text>
</comment>
<dbReference type="InterPro" id="IPR032466">
    <property type="entry name" value="Metal_Hydrolase"/>
</dbReference>
<keyword evidence="1 3" id="KW-0479">Metal-binding</keyword>
<keyword evidence="1" id="KW-0645">Protease</keyword>
<evidence type="ECO:0000256" key="1">
    <source>
        <dbReference type="PIRNR" id="PIRNR001238"/>
    </source>
</evidence>
<sequence length="376" mass="40789">MLTLIKNATVYSPKPLGKKDILIGGEKILELVDSIELNSNLKVEIIDAEDYLVVPGFIDSHVHIIGGGGEGGYTTRTPEISISKIVSSGITTLVGVLGTDNATRNMQNLIAKAKALKQEGVSCYAYTGSYHLPIKTFSGRIIDDLVFIEEIIGVGEVAISDHRGSQPTLEELIRLTSEARVGGILSKKAGIVNIHVGRGEKLIQILIDVVENSELPITQFLPTHMNKGEKALKTCKDFIELGGRIDFTTSSSKKKDKDDPSKPSKALKLLLDDGANIDNISFSSDGQGSLPQFDDKGNYLGLAVADVATLFEEVKDCVIQEDVPLEEALKVITVNPANFLKLENKGQIKENFDADIVFLDKSNLEIKKVMAKGRTI</sequence>
<accession>A0A2K1NZW9</accession>
<dbReference type="GO" id="GO:0006508">
    <property type="term" value="P:proteolysis"/>
    <property type="evidence" value="ECO:0007669"/>
    <property type="project" value="UniProtKB-KW"/>
</dbReference>
<comment type="caution">
    <text evidence="5">The sequence shown here is derived from an EMBL/GenBank/DDBJ whole genome shotgun (WGS) entry which is preliminary data.</text>
</comment>
<dbReference type="SUPFAM" id="SSF51556">
    <property type="entry name" value="Metallo-dependent hydrolases"/>
    <property type="match status" value="1"/>
</dbReference>
<dbReference type="Gene3D" id="3.20.20.140">
    <property type="entry name" value="Metal-dependent hydrolases"/>
    <property type="match status" value="1"/>
</dbReference>
<dbReference type="GO" id="GO:0016810">
    <property type="term" value="F:hydrolase activity, acting on carbon-nitrogen (but not peptide) bonds"/>
    <property type="evidence" value="ECO:0007669"/>
    <property type="project" value="InterPro"/>
</dbReference>
<dbReference type="EMBL" id="AZRL01000016">
    <property type="protein sequence ID" value="PNR96085.1"/>
    <property type="molecule type" value="Genomic_DNA"/>
</dbReference>
<dbReference type="InterPro" id="IPR006680">
    <property type="entry name" value="Amidohydro-rel"/>
</dbReference>
<dbReference type="InterPro" id="IPR010229">
    <property type="entry name" value="Pept_M38_dipep"/>
</dbReference>
<dbReference type="InterPro" id="IPR050378">
    <property type="entry name" value="Metallo-dep_Hydrolases_sf"/>
</dbReference>